<comment type="caution">
    <text evidence="10">The sequence shown here is derived from an EMBL/GenBank/DDBJ whole genome shotgun (WGS) entry which is preliminary data.</text>
</comment>
<evidence type="ECO:0000313" key="10">
    <source>
        <dbReference type="EMBL" id="NOJ44639.1"/>
    </source>
</evidence>
<feature type="transmembrane region" description="Helical" evidence="8">
    <location>
        <begin position="67"/>
        <end position="90"/>
    </location>
</feature>
<evidence type="ECO:0000256" key="8">
    <source>
        <dbReference type="RuleBase" id="RU363032"/>
    </source>
</evidence>
<dbReference type="Proteomes" id="UP000544122">
    <property type="component" value="Unassembled WGS sequence"/>
</dbReference>
<evidence type="ECO:0000256" key="3">
    <source>
        <dbReference type="ARBA" id="ARBA00022448"/>
    </source>
</evidence>
<dbReference type="SUPFAM" id="SSF161098">
    <property type="entry name" value="MetI-like"/>
    <property type="match status" value="1"/>
</dbReference>
<gene>
    <name evidence="10" type="ORF">HCN58_35050</name>
</gene>
<evidence type="ECO:0000256" key="5">
    <source>
        <dbReference type="ARBA" id="ARBA00022692"/>
    </source>
</evidence>
<sequence length="163" mass="17776">MTTVWNARMTTLQEQGVPAAISWNQGLSNSDAWGSWMVLLGRHGIMNEALLAMHLITQPIRLLNTTLATEIAMIHILLPHMILPIANALRQIDPSLRRAASVLGATPLGTFWQVILPLSMLDVAAGVVLVFVVSIPRQSRGFRNWAAQSGRGTLTRPLILLAA</sequence>
<dbReference type="EMBL" id="JAAVLX010000025">
    <property type="protein sequence ID" value="NOJ44639.1"/>
    <property type="molecule type" value="Genomic_DNA"/>
</dbReference>
<evidence type="ECO:0000256" key="2">
    <source>
        <dbReference type="ARBA" id="ARBA00007069"/>
    </source>
</evidence>
<feature type="transmembrane region" description="Helical" evidence="8">
    <location>
        <begin position="110"/>
        <end position="133"/>
    </location>
</feature>
<keyword evidence="5 8" id="KW-0812">Transmembrane</keyword>
<dbReference type="PANTHER" id="PTHR42929:SF5">
    <property type="entry name" value="ABC TRANSPORTER PERMEASE PROTEIN"/>
    <property type="match status" value="1"/>
</dbReference>
<evidence type="ECO:0000313" key="11">
    <source>
        <dbReference type="Proteomes" id="UP000544122"/>
    </source>
</evidence>
<keyword evidence="3 8" id="KW-0813">Transport</keyword>
<organism evidence="10 11">
    <name type="scientific">Bradyrhizobium australiense</name>
    <dbReference type="NCBI Taxonomy" id="2721161"/>
    <lineage>
        <taxon>Bacteria</taxon>
        <taxon>Pseudomonadati</taxon>
        <taxon>Pseudomonadota</taxon>
        <taxon>Alphaproteobacteria</taxon>
        <taxon>Hyphomicrobiales</taxon>
        <taxon>Nitrobacteraceae</taxon>
        <taxon>Bradyrhizobium</taxon>
    </lineage>
</organism>
<keyword evidence="7 8" id="KW-0472">Membrane</keyword>
<evidence type="ECO:0000256" key="7">
    <source>
        <dbReference type="ARBA" id="ARBA00023136"/>
    </source>
</evidence>
<dbReference type="Pfam" id="PF00528">
    <property type="entry name" value="BPD_transp_1"/>
    <property type="match status" value="1"/>
</dbReference>
<keyword evidence="6 8" id="KW-1133">Transmembrane helix</keyword>
<dbReference type="PANTHER" id="PTHR42929">
    <property type="entry name" value="INNER MEMBRANE ABC TRANSPORTER PERMEASE PROTEIN YDCU-RELATED-RELATED"/>
    <property type="match status" value="1"/>
</dbReference>
<dbReference type="InterPro" id="IPR035906">
    <property type="entry name" value="MetI-like_sf"/>
</dbReference>
<evidence type="ECO:0000259" key="9">
    <source>
        <dbReference type="PROSITE" id="PS50928"/>
    </source>
</evidence>
<dbReference type="AlphaFoldDB" id="A0A7Y4LZS6"/>
<proteinExistence type="inferred from homology"/>
<reference evidence="10 11" key="1">
    <citation type="submission" date="2020-03" db="EMBL/GenBank/DDBJ databases">
        <title>Bradyrhizobium diversity isolated from nodules of Indigofera sp.</title>
        <authorList>
            <person name="Klepa M."/>
            <person name="Helene L."/>
            <person name="Hungria M."/>
        </authorList>
    </citation>
    <scope>NUCLEOTIDE SEQUENCE [LARGE SCALE GENOMIC DNA]</scope>
    <source>
        <strain evidence="10 11">WSM 1791</strain>
    </source>
</reference>
<protein>
    <submittedName>
        <fullName evidence="10">ABC transporter permease subunit</fullName>
    </submittedName>
</protein>
<comment type="subcellular location">
    <subcellularLocation>
        <location evidence="1 8">Cell membrane</location>
        <topology evidence="1 8">Multi-pass membrane protein</topology>
    </subcellularLocation>
</comment>
<evidence type="ECO:0000256" key="1">
    <source>
        <dbReference type="ARBA" id="ARBA00004651"/>
    </source>
</evidence>
<accession>A0A7Y4LZS6</accession>
<dbReference type="PROSITE" id="PS50928">
    <property type="entry name" value="ABC_TM1"/>
    <property type="match status" value="1"/>
</dbReference>
<dbReference type="GO" id="GO:0005886">
    <property type="term" value="C:plasma membrane"/>
    <property type="evidence" value="ECO:0007669"/>
    <property type="project" value="UniProtKB-SubCell"/>
</dbReference>
<dbReference type="InterPro" id="IPR000515">
    <property type="entry name" value="MetI-like"/>
</dbReference>
<evidence type="ECO:0000256" key="4">
    <source>
        <dbReference type="ARBA" id="ARBA00022475"/>
    </source>
</evidence>
<evidence type="ECO:0000256" key="6">
    <source>
        <dbReference type="ARBA" id="ARBA00022989"/>
    </source>
</evidence>
<comment type="similarity">
    <text evidence="2">Belongs to the binding-protein-dependent transport system permease family. CysTW subfamily.</text>
</comment>
<dbReference type="Gene3D" id="1.10.3720.10">
    <property type="entry name" value="MetI-like"/>
    <property type="match status" value="1"/>
</dbReference>
<keyword evidence="4" id="KW-1003">Cell membrane</keyword>
<dbReference type="CDD" id="cd06261">
    <property type="entry name" value="TM_PBP2"/>
    <property type="match status" value="1"/>
</dbReference>
<feature type="domain" description="ABC transmembrane type-1" evidence="9">
    <location>
        <begin position="1"/>
        <end position="163"/>
    </location>
</feature>
<dbReference type="GO" id="GO:0055085">
    <property type="term" value="P:transmembrane transport"/>
    <property type="evidence" value="ECO:0007669"/>
    <property type="project" value="InterPro"/>
</dbReference>
<keyword evidence="11" id="KW-1185">Reference proteome</keyword>
<name>A0A7Y4LZS6_9BRAD</name>